<protein>
    <submittedName>
        <fullName evidence="8">Spinster family MFS transporter</fullName>
    </submittedName>
</protein>
<feature type="transmembrane region" description="Helical" evidence="6">
    <location>
        <begin position="270"/>
        <end position="290"/>
    </location>
</feature>
<dbReference type="InterPro" id="IPR011701">
    <property type="entry name" value="MFS"/>
</dbReference>
<evidence type="ECO:0000256" key="3">
    <source>
        <dbReference type="ARBA" id="ARBA00022692"/>
    </source>
</evidence>
<dbReference type="Proteomes" id="UP001557485">
    <property type="component" value="Unassembled WGS sequence"/>
</dbReference>
<feature type="transmembrane region" description="Helical" evidence="6">
    <location>
        <begin position="403"/>
        <end position="422"/>
    </location>
</feature>
<sequence>MSLESANVRSDGYSNSRYRYYALALLTTSYMFNFVDRQILSILQEPIKADLGLSDTQLGLLTGFAFAVFYIVMGLPIARWADRGNRRNIVAYSVGLWSMMTAACGLAQNYWQLLLARIGVGVGEAGCSPPSHSMISDIFPMKERATAIATYNSGVNIGMLVGFLMGGWIQEYFGWRIALMAVGIPGILLALVIKFTVKEPQRQVAKALENQAAEAHPTLLETITLLWSKKTFRYMVFAGALASFSAYSLYSWTPSFLIRSFGMSTGTVGNWLALTIGVGGALGTFSMGYVADRLGLKDRRWYPGTIALAYGLPLPLVAAMLLSSDGTTALLFFIIPAAIQATYLAPLITVTHSLVKPSMRAVSSAVVLLMVNLIGLGFGPVLVGGLSDYLEPTYGNESLRYSLLFWVSAATLACLVLCALTAKHIRRDMPEQAD</sequence>
<keyword evidence="2" id="KW-0813">Transport</keyword>
<comment type="subcellular location">
    <subcellularLocation>
        <location evidence="1">Membrane</location>
        <topology evidence="1">Multi-pass membrane protein</topology>
    </subcellularLocation>
</comment>
<evidence type="ECO:0000256" key="1">
    <source>
        <dbReference type="ARBA" id="ARBA00004141"/>
    </source>
</evidence>
<evidence type="ECO:0000259" key="7">
    <source>
        <dbReference type="PROSITE" id="PS50850"/>
    </source>
</evidence>
<dbReference type="RefSeq" id="WP_368381777.1">
    <property type="nucleotide sequence ID" value="NZ_JBFRYA010000009.1"/>
</dbReference>
<keyword evidence="9" id="KW-1185">Reference proteome</keyword>
<feature type="transmembrane region" description="Helical" evidence="6">
    <location>
        <begin position="148"/>
        <end position="169"/>
    </location>
</feature>
<evidence type="ECO:0000256" key="6">
    <source>
        <dbReference type="SAM" id="Phobius"/>
    </source>
</evidence>
<evidence type="ECO:0000256" key="5">
    <source>
        <dbReference type="ARBA" id="ARBA00023136"/>
    </source>
</evidence>
<feature type="transmembrane region" description="Helical" evidence="6">
    <location>
        <begin position="302"/>
        <end position="323"/>
    </location>
</feature>
<feature type="transmembrane region" description="Helical" evidence="6">
    <location>
        <begin position="20"/>
        <end position="37"/>
    </location>
</feature>
<evidence type="ECO:0000256" key="2">
    <source>
        <dbReference type="ARBA" id="ARBA00022448"/>
    </source>
</evidence>
<keyword evidence="3 6" id="KW-0812">Transmembrane</keyword>
<dbReference type="InterPro" id="IPR044770">
    <property type="entry name" value="MFS_spinster-like"/>
</dbReference>
<keyword evidence="5 6" id="KW-0472">Membrane</keyword>
<gene>
    <name evidence="8" type="ORF">AB4876_11375</name>
</gene>
<dbReference type="InterPro" id="IPR020846">
    <property type="entry name" value="MFS_dom"/>
</dbReference>
<evidence type="ECO:0000256" key="4">
    <source>
        <dbReference type="ARBA" id="ARBA00022989"/>
    </source>
</evidence>
<feature type="transmembrane region" description="Helical" evidence="6">
    <location>
        <begin position="362"/>
        <end position="383"/>
    </location>
</feature>
<keyword evidence="4 6" id="KW-1133">Transmembrane helix</keyword>
<dbReference type="SUPFAM" id="SSF103473">
    <property type="entry name" value="MFS general substrate transporter"/>
    <property type="match status" value="1"/>
</dbReference>
<dbReference type="PROSITE" id="PS50850">
    <property type="entry name" value="MFS"/>
    <property type="match status" value="1"/>
</dbReference>
<feature type="transmembrane region" description="Helical" evidence="6">
    <location>
        <begin position="232"/>
        <end position="250"/>
    </location>
</feature>
<dbReference type="Gene3D" id="1.20.1250.20">
    <property type="entry name" value="MFS general substrate transporter like domains"/>
    <property type="match status" value="2"/>
</dbReference>
<evidence type="ECO:0000313" key="8">
    <source>
        <dbReference type="EMBL" id="MEX1669513.1"/>
    </source>
</evidence>
<organism evidence="8 9">
    <name type="scientific">Zhongshania guokunii</name>
    <dbReference type="NCBI Taxonomy" id="641783"/>
    <lineage>
        <taxon>Bacteria</taxon>
        <taxon>Pseudomonadati</taxon>
        <taxon>Pseudomonadota</taxon>
        <taxon>Gammaproteobacteria</taxon>
        <taxon>Cellvibrionales</taxon>
        <taxon>Spongiibacteraceae</taxon>
        <taxon>Zhongshania</taxon>
    </lineage>
</organism>
<feature type="transmembrane region" description="Helical" evidence="6">
    <location>
        <begin position="175"/>
        <end position="197"/>
    </location>
</feature>
<feature type="transmembrane region" description="Helical" evidence="6">
    <location>
        <begin position="58"/>
        <end position="77"/>
    </location>
</feature>
<accession>A0ABV3U6L4</accession>
<dbReference type="PANTHER" id="PTHR23505:SF79">
    <property type="entry name" value="PROTEIN SPINSTER"/>
    <property type="match status" value="1"/>
</dbReference>
<feature type="domain" description="Major facilitator superfamily (MFS) profile" evidence="7">
    <location>
        <begin position="22"/>
        <end position="426"/>
    </location>
</feature>
<dbReference type="EMBL" id="JBFRYA010000009">
    <property type="protein sequence ID" value="MEX1669513.1"/>
    <property type="molecule type" value="Genomic_DNA"/>
</dbReference>
<feature type="transmembrane region" description="Helical" evidence="6">
    <location>
        <begin position="329"/>
        <end position="350"/>
    </location>
</feature>
<dbReference type="Pfam" id="PF07690">
    <property type="entry name" value="MFS_1"/>
    <property type="match status" value="1"/>
</dbReference>
<dbReference type="PANTHER" id="PTHR23505">
    <property type="entry name" value="SPINSTER"/>
    <property type="match status" value="1"/>
</dbReference>
<dbReference type="CDD" id="cd17328">
    <property type="entry name" value="MFS_spinster_like"/>
    <property type="match status" value="1"/>
</dbReference>
<proteinExistence type="predicted"/>
<name>A0ABV3U6L4_9GAMM</name>
<dbReference type="InterPro" id="IPR036259">
    <property type="entry name" value="MFS_trans_sf"/>
</dbReference>
<reference evidence="8 9" key="1">
    <citation type="journal article" date="2011" name="Int. J. Syst. Evol. Microbiol.">
        <title>Zhongshania antarctica gen. nov., sp. nov. and Zhongshania guokunii sp. nov., gammaproteobacteria respectively isolated from coastal attached (fast) ice and surface seawater of the Antarctic.</title>
        <authorList>
            <person name="Li H.J."/>
            <person name="Zhang X.Y."/>
            <person name="Chen C.X."/>
            <person name="Zhang Y.J."/>
            <person name="Gao Z.M."/>
            <person name="Yu Y."/>
            <person name="Chen X.L."/>
            <person name="Chen B."/>
            <person name="Zhang Y.Z."/>
        </authorList>
    </citation>
    <scope>NUCLEOTIDE SEQUENCE [LARGE SCALE GENOMIC DNA]</scope>
    <source>
        <strain evidence="8 9">ZS6-22T</strain>
    </source>
</reference>
<comment type="caution">
    <text evidence="8">The sequence shown here is derived from an EMBL/GenBank/DDBJ whole genome shotgun (WGS) entry which is preliminary data.</text>
</comment>
<evidence type="ECO:0000313" key="9">
    <source>
        <dbReference type="Proteomes" id="UP001557485"/>
    </source>
</evidence>